<evidence type="ECO:0000256" key="5">
    <source>
        <dbReference type="ARBA" id="ARBA00023136"/>
    </source>
</evidence>
<evidence type="ECO:0000256" key="6">
    <source>
        <dbReference type="SAM" id="Phobius"/>
    </source>
</evidence>
<comment type="similarity">
    <text evidence="2">Belongs to the major facilitator superfamily. Proton-dependent oligopeptide transporter (POT/PTR) (TC 2.A.17) family.</text>
</comment>
<dbReference type="InterPro" id="IPR000109">
    <property type="entry name" value="POT_fam"/>
</dbReference>
<dbReference type="InterPro" id="IPR036259">
    <property type="entry name" value="MFS_trans_sf"/>
</dbReference>
<comment type="caution">
    <text evidence="7">The sequence shown here is derived from an EMBL/GenBank/DDBJ whole genome shotgun (WGS) entry which is preliminary data.</text>
</comment>
<feature type="transmembrane region" description="Helical" evidence="6">
    <location>
        <begin position="39"/>
        <end position="55"/>
    </location>
</feature>
<evidence type="ECO:0000256" key="2">
    <source>
        <dbReference type="ARBA" id="ARBA00005982"/>
    </source>
</evidence>
<dbReference type="GO" id="GO:0016020">
    <property type="term" value="C:membrane"/>
    <property type="evidence" value="ECO:0007669"/>
    <property type="project" value="UniProtKB-SubCell"/>
</dbReference>
<evidence type="ECO:0000313" key="7">
    <source>
        <dbReference type="EMBL" id="GFH16773.1"/>
    </source>
</evidence>
<dbReference type="EMBL" id="BLLF01001049">
    <property type="protein sequence ID" value="GFH16773.1"/>
    <property type="molecule type" value="Genomic_DNA"/>
</dbReference>
<sequence length="72" mass="8255">MSVFNTLSIILLIYIYDVWFEPLLKRTGCYRMTLLRRQGWGMMVAALAMIYAALLESRRLSSLPLDLPACPS</sequence>
<name>A0A699Z2I5_HAELA</name>
<evidence type="ECO:0000256" key="1">
    <source>
        <dbReference type="ARBA" id="ARBA00004141"/>
    </source>
</evidence>
<feature type="non-terminal residue" evidence="7">
    <location>
        <position position="72"/>
    </location>
</feature>
<keyword evidence="3 6" id="KW-0812">Transmembrane</keyword>
<gene>
    <name evidence="7" type="ORF">HaLaN_13264</name>
</gene>
<feature type="non-terminal residue" evidence="7">
    <location>
        <position position="1"/>
    </location>
</feature>
<evidence type="ECO:0000256" key="3">
    <source>
        <dbReference type="ARBA" id="ARBA00022692"/>
    </source>
</evidence>
<organism evidence="7 8">
    <name type="scientific">Haematococcus lacustris</name>
    <name type="common">Green alga</name>
    <name type="synonym">Haematococcus pluvialis</name>
    <dbReference type="NCBI Taxonomy" id="44745"/>
    <lineage>
        <taxon>Eukaryota</taxon>
        <taxon>Viridiplantae</taxon>
        <taxon>Chlorophyta</taxon>
        <taxon>core chlorophytes</taxon>
        <taxon>Chlorophyceae</taxon>
        <taxon>CS clade</taxon>
        <taxon>Chlamydomonadales</taxon>
        <taxon>Haematococcaceae</taxon>
        <taxon>Haematococcus</taxon>
    </lineage>
</organism>
<proteinExistence type="inferred from homology"/>
<dbReference type="Proteomes" id="UP000485058">
    <property type="component" value="Unassembled WGS sequence"/>
</dbReference>
<comment type="subcellular location">
    <subcellularLocation>
        <location evidence="1">Membrane</location>
        <topology evidence="1">Multi-pass membrane protein</topology>
    </subcellularLocation>
</comment>
<keyword evidence="5 6" id="KW-0472">Membrane</keyword>
<dbReference type="GO" id="GO:0022857">
    <property type="term" value="F:transmembrane transporter activity"/>
    <property type="evidence" value="ECO:0007669"/>
    <property type="project" value="InterPro"/>
</dbReference>
<evidence type="ECO:0000313" key="8">
    <source>
        <dbReference type="Proteomes" id="UP000485058"/>
    </source>
</evidence>
<dbReference type="AlphaFoldDB" id="A0A699Z2I5"/>
<protein>
    <submittedName>
        <fullName evidence="7">Uncharacterized protein</fullName>
    </submittedName>
</protein>
<dbReference type="Gene3D" id="1.20.1250.20">
    <property type="entry name" value="MFS general substrate transporter like domains"/>
    <property type="match status" value="1"/>
</dbReference>
<dbReference type="PANTHER" id="PTHR11654">
    <property type="entry name" value="OLIGOPEPTIDE TRANSPORTER-RELATED"/>
    <property type="match status" value="1"/>
</dbReference>
<keyword evidence="8" id="KW-1185">Reference proteome</keyword>
<keyword evidence="4 6" id="KW-1133">Transmembrane helix</keyword>
<dbReference type="Pfam" id="PF00854">
    <property type="entry name" value="PTR2"/>
    <property type="match status" value="1"/>
</dbReference>
<accession>A0A699Z2I5</accession>
<evidence type="ECO:0000256" key="4">
    <source>
        <dbReference type="ARBA" id="ARBA00022989"/>
    </source>
</evidence>
<reference evidence="7 8" key="1">
    <citation type="submission" date="2020-02" db="EMBL/GenBank/DDBJ databases">
        <title>Draft genome sequence of Haematococcus lacustris strain NIES-144.</title>
        <authorList>
            <person name="Morimoto D."/>
            <person name="Nakagawa S."/>
            <person name="Yoshida T."/>
            <person name="Sawayama S."/>
        </authorList>
    </citation>
    <scope>NUCLEOTIDE SEQUENCE [LARGE SCALE GENOMIC DNA]</scope>
    <source>
        <strain evidence="7 8">NIES-144</strain>
    </source>
</reference>